<evidence type="ECO:0000256" key="2">
    <source>
        <dbReference type="ARBA" id="ARBA00008954"/>
    </source>
</evidence>
<keyword evidence="8" id="KW-1185">Reference proteome</keyword>
<dbReference type="GO" id="GO:0030170">
    <property type="term" value="F:pyridoxal phosphate binding"/>
    <property type="evidence" value="ECO:0007669"/>
    <property type="project" value="InterPro"/>
</dbReference>
<keyword evidence="5 6" id="KW-0663">Pyridoxal phosphate</keyword>
<evidence type="ECO:0000256" key="1">
    <source>
        <dbReference type="ARBA" id="ARBA00001933"/>
    </source>
</evidence>
<reference evidence="7 8" key="1">
    <citation type="submission" date="2019-03" db="EMBL/GenBank/DDBJ databases">
        <title>Genomic Encyclopedia of Type Strains, Phase III (KMG-III): the genomes of soil and plant-associated and newly described type strains.</title>
        <authorList>
            <person name="Whitman W."/>
        </authorList>
    </citation>
    <scope>NUCLEOTIDE SEQUENCE [LARGE SCALE GENOMIC DNA]</scope>
    <source>
        <strain evidence="7 8">CECT 8976</strain>
    </source>
</reference>
<dbReference type="Gene3D" id="3.40.640.10">
    <property type="entry name" value="Type I PLP-dependent aspartate aminotransferase-like (Major domain)"/>
    <property type="match status" value="1"/>
</dbReference>
<keyword evidence="4 7" id="KW-0808">Transferase</keyword>
<dbReference type="PANTHER" id="PTHR11986:SF58">
    <property type="entry name" value="LEUCINE_METHIONINE RACEMASE"/>
    <property type="match status" value="1"/>
</dbReference>
<comment type="caution">
    <text evidence="7">The sequence shown here is derived from an EMBL/GenBank/DDBJ whole genome shotgun (WGS) entry which is preliminary data.</text>
</comment>
<dbReference type="InterPro" id="IPR004632">
    <property type="entry name" value="4NH2But_aminotransferase_bac"/>
</dbReference>
<evidence type="ECO:0000256" key="6">
    <source>
        <dbReference type="RuleBase" id="RU003560"/>
    </source>
</evidence>
<dbReference type="NCBIfam" id="TIGR00700">
    <property type="entry name" value="GABAtrnsam"/>
    <property type="match status" value="1"/>
</dbReference>
<dbReference type="InterPro" id="IPR005814">
    <property type="entry name" value="Aminotrans_3"/>
</dbReference>
<dbReference type="InterPro" id="IPR049704">
    <property type="entry name" value="Aminotrans_3_PPA_site"/>
</dbReference>
<name>A0A4R7B4K2_9NEIS</name>
<dbReference type="RefSeq" id="WP_133681343.1">
    <property type="nucleotide sequence ID" value="NZ_SNZP01000008.1"/>
</dbReference>
<dbReference type="InterPro" id="IPR015422">
    <property type="entry name" value="PyrdxlP-dep_Trfase_small"/>
</dbReference>
<dbReference type="GO" id="GO:0034386">
    <property type="term" value="F:4-aminobutyrate:2-oxoglutarate transaminase activity"/>
    <property type="evidence" value="ECO:0007669"/>
    <property type="project" value="InterPro"/>
</dbReference>
<dbReference type="OrthoDB" id="3398487at2"/>
<dbReference type="InterPro" id="IPR015421">
    <property type="entry name" value="PyrdxlP-dep_Trfase_major"/>
</dbReference>
<dbReference type="Proteomes" id="UP000295611">
    <property type="component" value="Unassembled WGS sequence"/>
</dbReference>
<comment type="similarity">
    <text evidence="2 6">Belongs to the class-III pyridoxal-phosphate-dependent aminotransferase family.</text>
</comment>
<dbReference type="EMBL" id="SNZP01000008">
    <property type="protein sequence ID" value="TDR78491.1"/>
    <property type="molecule type" value="Genomic_DNA"/>
</dbReference>
<dbReference type="Gene3D" id="3.90.1150.10">
    <property type="entry name" value="Aspartate Aminotransferase, domain 1"/>
    <property type="match status" value="1"/>
</dbReference>
<sequence>MSDLLKRKAQATPRGVGVMCDFFVERAKNAELWTTDGKRYIDFAGGIGVLNTGHLHPKVQAAVSAQLQQFSHTCYQVVPYESYISLAEKINQRAPGAGAKKTAFFTTGAEAVENAIKIARAATGRPAVIAFGGAFHGRTLLGMALTGKVVPYKVGFGPFPSDIYHAPYPNALHGVSVDDALAGVEKLFKYDVDPSRVAAIIFEPVQGEGGFYPAPTDFVQRLRALCDQHGILLIADEVQAGFARTGKLFAMSHYAAAADLTTLAKSLAGGFPLSAVVGRAELMDAPAPGGLGGTYAGNPLALAAAEAVLEVIEEEDLLTRSAQLGALLQEKLRGLKHSVPQIADVRGLGSMVAVEFMKPGTHEPDVDFTKKVQAEALARGLILLTCGTYANVVRFLFPLTVEDAVFDEALDILEQALKA</sequence>
<proteinExistence type="inferred from homology"/>
<dbReference type="PROSITE" id="PS00600">
    <property type="entry name" value="AA_TRANSFER_CLASS_3"/>
    <property type="match status" value="1"/>
</dbReference>
<keyword evidence="3 7" id="KW-0032">Aminotransferase</keyword>
<dbReference type="PANTHER" id="PTHR11986">
    <property type="entry name" value="AMINOTRANSFERASE CLASS III"/>
    <property type="match status" value="1"/>
</dbReference>
<evidence type="ECO:0000256" key="3">
    <source>
        <dbReference type="ARBA" id="ARBA00022576"/>
    </source>
</evidence>
<comment type="cofactor">
    <cofactor evidence="1">
        <name>pyridoxal 5'-phosphate</name>
        <dbReference type="ChEBI" id="CHEBI:597326"/>
    </cofactor>
</comment>
<dbReference type="AlphaFoldDB" id="A0A4R7B4K2"/>
<evidence type="ECO:0000256" key="5">
    <source>
        <dbReference type="ARBA" id="ARBA00022898"/>
    </source>
</evidence>
<protein>
    <submittedName>
        <fullName evidence="7">4-aminobutyrate aminotransferase</fullName>
    </submittedName>
</protein>
<evidence type="ECO:0000313" key="8">
    <source>
        <dbReference type="Proteomes" id="UP000295611"/>
    </source>
</evidence>
<dbReference type="InterPro" id="IPR050103">
    <property type="entry name" value="Class-III_PLP-dep_AT"/>
</dbReference>
<organism evidence="7 8">
    <name type="scientific">Paludibacterium purpuratum</name>
    <dbReference type="NCBI Taxonomy" id="1144873"/>
    <lineage>
        <taxon>Bacteria</taxon>
        <taxon>Pseudomonadati</taxon>
        <taxon>Pseudomonadota</taxon>
        <taxon>Betaproteobacteria</taxon>
        <taxon>Neisseriales</taxon>
        <taxon>Chromobacteriaceae</taxon>
        <taxon>Paludibacterium</taxon>
    </lineage>
</organism>
<dbReference type="InterPro" id="IPR015424">
    <property type="entry name" value="PyrdxlP-dep_Trfase"/>
</dbReference>
<dbReference type="SUPFAM" id="SSF53383">
    <property type="entry name" value="PLP-dependent transferases"/>
    <property type="match status" value="1"/>
</dbReference>
<accession>A0A4R7B4K2</accession>
<dbReference type="PIRSF" id="PIRSF000521">
    <property type="entry name" value="Transaminase_4ab_Lys_Orn"/>
    <property type="match status" value="1"/>
</dbReference>
<evidence type="ECO:0000256" key="4">
    <source>
        <dbReference type="ARBA" id="ARBA00022679"/>
    </source>
</evidence>
<dbReference type="Pfam" id="PF00202">
    <property type="entry name" value="Aminotran_3"/>
    <property type="match status" value="1"/>
</dbReference>
<dbReference type="GO" id="GO:0009448">
    <property type="term" value="P:gamma-aminobutyric acid metabolic process"/>
    <property type="evidence" value="ECO:0007669"/>
    <property type="project" value="InterPro"/>
</dbReference>
<dbReference type="GO" id="GO:0042802">
    <property type="term" value="F:identical protein binding"/>
    <property type="evidence" value="ECO:0007669"/>
    <property type="project" value="TreeGrafter"/>
</dbReference>
<gene>
    <name evidence="7" type="ORF">DFP86_108212</name>
</gene>
<evidence type="ECO:0000313" key="7">
    <source>
        <dbReference type="EMBL" id="TDR78491.1"/>
    </source>
</evidence>
<dbReference type="CDD" id="cd00610">
    <property type="entry name" value="OAT_like"/>
    <property type="match status" value="1"/>
</dbReference>
<dbReference type="FunFam" id="3.40.640.10:FF:000013">
    <property type="entry name" value="4-aminobutyrate aminotransferase"/>
    <property type="match status" value="1"/>
</dbReference>